<dbReference type="Proteomes" id="UP001200034">
    <property type="component" value="Unassembled WGS sequence"/>
</dbReference>
<gene>
    <name evidence="1" type="ORF">KR093_003115</name>
</gene>
<dbReference type="AlphaFoldDB" id="A0AAD4KBE0"/>
<comment type="caution">
    <text evidence="1">The sequence shown here is derived from an EMBL/GenBank/DDBJ whole genome shotgun (WGS) entry which is preliminary data.</text>
</comment>
<name>A0AAD4KBE0_9MUSC</name>
<keyword evidence="2" id="KW-1185">Reference proteome</keyword>
<dbReference type="PANTHER" id="PTHR21391:SF0">
    <property type="entry name" value="AT04489P-RELATED"/>
    <property type="match status" value="1"/>
</dbReference>
<dbReference type="PANTHER" id="PTHR21391">
    <property type="entry name" value="AT04489P-RELATED"/>
    <property type="match status" value="1"/>
</dbReference>
<protein>
    <submittedName>
        <fullName evidence="1">Uncharacterized protein</fullName>
    </submittedName>
</protein>
<proteinExistence type="predicted"/>
<accession>A0AAD4KBE0</accession>
<sequence>MEGVGQLNSGLVLDKCDILFDCNQFEENLFHLYNDALKFRGQTIQDRFEKHKGLTLSVLEDALGDRMDPFMLQNRPLLLRKRPTAVAFMPRPMWQKLRDNPQCDVESITLKKKTSLPPLERARRRIAEKVYNYQYMGVNAVDVAMLNELRKSQQFLNPLYPQISSEIIDYSAEQYMTVRKFMKMMHARRPIYQLREKHRENYLFYVEYQTSRDCYHILREVRRLRETQNIERLTDYVEHIMSTKIELKTHRTLRWKFQFINEVYNILGLAHIDERAVPKGVDFLNRSAHAILYRLPKDRMRNYSGNFGGRNIYDDMTKDSDRAARASLVFERLEDRLLHSRYGIERAYLMCEIARHHLKESRFGKCVTMARSAAREASECNSLVWRFNACFLICQVHASFNRHERLKDSLLKANHLAGKMRSPALLAYLELCTTVNNYELDFHRNKHADYYWQHQRKRKTALPFSSD</sequence>
<evidence type="ECO:0000313" key="2">
    <source>
        <dbReference type="Proteomes" id="UP001200034"/>
    </source>
</evidence>
<dbReference type="EMBL" id="JAJJHW010000095">
    <property type="protein sequence ID" value="KAH8386871.1"/>
    <property type="molecule type" value="Genomic_DNA"/>
</dbReference>
<reference evidence="1" key="1">
    <citation type="journal article" date="2021" name="Mol. Ecol. Resour.">
        <title>Phylogenomic analyses of the genus Drosophila reveals genomic signals of climate adaptation.</title>
        <authorList>
            <person name="Li F."/>
            <person name="Rane R.V."/>
            <person name="Luria V."/>
            <person name="Xiong Z."/>
            <person name="Chen J."/>
            <person name="Li Z."/>
            <person name="Catullo R.A."/>
            <person name="Griffin P.C."/>
            <person name="Schiffer M."/>
            <person name="Pearce S."/>
            <person name="Lee S.F."/>
            <person name="McElroy K."/>
            <person name="Stocker A."/>
            <person name="Shirriffs J."/>
            <person name="Cockerell F."/>
            <person name="Coppin C."/>
            <person name="Sgro C.M."/>
            <person name="Karger A."/>
            <person name="Cain J.W."/>
            <person name="Weber J.A."/>
            <person name="Santpere G."/>
            <person name="Kirschner M.W."/>
            <person name="Hoffmann A.A."/>
            <person name="Oakeshott J.G."/>
            <person name="Zhang G."/>
        </authorList>
    </citation>
    <scope>NUCLEOTIDE SEQUENCE</scope>
    <source>
        <strain evidence="1">BGI-SZ-2011g</strain>
    </source>
</reference>
<evidence type="ECO:0000313" key="1">
    <source>
        <dbReference type="EMBL" id="KAH8386871.1"/>
    </source>
</evidence>
<organism evidence="1 2">
    <name type="scientific">Drosophila rubida</name>
    <dbReference type="NCBI Taxonomy" id="30044"/>
    <lineage>
        <taxon>Eukaryota</taxon>
        <taxon>Metazoa</taxon>
        <taxon>Ecdysozoa</taxon>
        <taxon>Arthropoda</taxon>
        <taxon>Hexapoda</taxon>
        <taxon>Insecta</taxon>
        <taxon>Pterygota</taxon>
        <taxon>Neoptera</taxon>
        <taxon>Endopterygota</taxon>
        <taxon>Diptera</taxon>
        <taxon>Brachycera</taxon>
        <taxon>Muscomorpha</taxon>
        <taxon>Ephydroidea</taxon>
        <taxon>Drosophilidae</taxon>
        <taxon>Drosophila</taxon>
    </lineage>
</organism>